<dbReference type="OrthoDB" id="47059at2759"/>
<reference evidence="4" key="1">
    <citation type="submission" date="2017-05" db="UniProtKB">
        <authorList>
            <consortium name="EnsemblMetazoa"/>
        </authorList>
    </citation>
    <scope>IDENTIFICATION</scope>
</reference>
<sequence length="143" mass="15707">MARSLTILVFLATTLLGICLAEYCEKTKFQSFSYCNYSLPISDRVKDLLSRMTLAEKITQLGNTAGSIDRLDIPAYQWWSEGLHGVADSPGVHFNGMFHNATSFPQVITTASSFNKTLYHEIAAVMSTEARAFANQGQAGLTC</sequence>
<feature type="signal peptide" evidence="3">
    <location>
        <begin position="1"/>
        <end position="21"/>
    </location>
</feature>
<dbReference type="SUPFAM" id="SSF51445">
    <property type="entry name" value="(Trans)glycosidases"/>
    <property type="match status" value="1"/>
</dbReference>
<dbReference type="PANTHER" id="PTHR42721:SF3">
    <property type="entry name" value="BETA-D-XYLOSIDASE 5-RELATED"/>
    <property type="match status" value="1"/>
</dbReference>
<keyword evidence="2" id="KW-0378">Hydrolase</keyword>
<evidence type="ECO:0000313" key="4">
    <source>
        <dbReference type="EnsemblMetazoa" id="Aqu2.1.41329_001"/>
    </source>
</evidence>
<dbReference type="Gene3D" id="3.20.20.300">
    <property type="entry name" value="Glycoside hydrolase, family 3, N-terminal domain"/>
    <property type="match status" value="1"/>
</dbReference>
<dbReference type="InterPro" id="IPR017853">
    <property type="entry name" value="GH"/>
</dbReference>
<protein>
    <recommendedName>
        <fullName evidence="5">Glycoside hydrolase family 3 N-terminal domain-containing protein</fullName>
    </recommendedName>
</protein>
<evidence type="ECO:0000256" key="3">
    <source>
        <dbReference type="SAM" id="SignalP"/>
    </source>
</evidence>
<dbReference type="PANTHER" id="PTHR42721">
    <property type="entry name" value="SUGAR HYDROLASE-RELATED"/>
    <property type="match status" value="1"/>
</dbReference>
<dbReference type="GO" id="GO:0045493">
    <property type="term" value="P:xylan catabolic process"/>
    <property type="evidence" value="ECO:0007669"/>
    <property type="project" value="InterPro"/>
</dbReference>
<dbReference type="InterPro" id="IPR044993">
    <property type="entry name" value="BXL"/>
</dbReference>
<name>A0A1X7VN68_AMPQE</name>
<dbReference type="EnsemblMetazoa" id="Aqu2.1.41329_001">
    <property type="protein sequence ID" value="Aqu2.1.41329_001"/>
    <property type="gene ID" value="Aqu2.1.41329"/>
</dbReference>
<comment type="similarity">
    <text evidence="1">Belongs to the glycosyl hydrolase 3 family.</text>
</comment>
<organism evidence="4">
    <name type="scientific">Amphimedon queenslandica</name>
    <name type="common">Sponge</name>
    <dbReference type="NCBI Taxonomy" id="400682"/>
    <lineage>
        <taxon>Eukaryota</taxon>
        <taxon>Metazoa</taxon>
        <taxon>Porifera</taxon>
        <taxon>Demospongiae</taxon>
        <taxon>Heteroscleromorpha</taxon>
        <taxon>Haplosclerida</taxon>
        <taxon>Niphatidae</taxon>
        <taxon>Amphimedon</taxon>
    </lineage>
</organism>
<dbReference type="GO" id="GO:0046556">
    <property type="term" value="F:alpha-L-arabinofuranosidase activity"/>
    <property type="evidence" value="ECO:0007669"/>
    <property type="project" value="TreeGrafter"/>
</dbReference>
<dbReference type="GO" id="GO:0031222">
    <property type="term" value="P:arabinan catabolic process"/>
    <property type="evidence" value="ECO:0007669"/>
    <property type="project" value="TreeGrafter"/>
</dbReference>
<keyword evidence="3" id="KW-0732">Signal</keyword>
<evidence type="ECO:0000256" key="2">
    <source>
        <dbReference type="ARBA" id="ARBA00022801"/>
    </source>
</evidence>
<dbReference type="AlphaFoldDB" id="A0A1X7VN68"/>
<evidence type="ECO:0000256" key="1">
    <source>
        <dbReference type="ARBA" id="ARBA00005336"/>
    </source>
</evidence>
<dbReference type="GO" id="GO:0009044">
    <property type="term" value="F:xylan 1,4-beta-xylosidase activity"/>
    <property type="evidence" value="ECO:0007669"/>
    <property type="project" value="InterPro"/>
</dbReference>
<accession>A0A1X7VN68</accession>
<feature type="chain" id="PRO_5012575567" description="Glycoside hydrolase family 3 N-terminal domain-containing protein" evidence="3">
    <location>
        <begin position="22"/>
        <end position="143"/>
    </location>
</feature>
<dbReference type="InterPro" id="IPR036962">
    <property type="entry name" value="Glyco_hydro_3_N_sf"/>
</dbReference>
<dbReference type="InParanoid" id="A0A1X7VN68"/>
<proteinExistence type="inferred from homology"/>
<evidence type="ECO:0008006" key="5">
    <source>
        <dbReference type="Google" id="ProtNLM"/>
    </source>
</evidence>
<dbReference type="STRING" id="400682.A0A1X7VN68"/>